<evidence type="ECO:0000256" key="1">
    <source>
        <dbReference type="SAM" id="SignalP"/>
    </source>
</evidence>
<sequence>MRAAALAVLLGAGVAAAAALRPSGLARAPAARARAAPVVTLPGGRRAAARAPAAAAAAAGAAAGAALRRKRWYINLTGFPFPLGPLFSRATCVRELHRGRVWLFEQEQSLGVGAGATIATNSRMVVVRLASGSLWVLNPLAPTAELVEALRAIGGRVAHVVLGSTQYEHKVFVPPFMRAVAADAPSLWVVPEQ</sequence>
<dbReference type="PANTHER" id="PTHR33835:SF2">
    <property type="entry name" value="LYSINE-TRNA LIGASE"/>
    <property type="match status" value="1"/>
</dbReference>
<comment type="caution">
    <text evidence="2">The sequence shown here is derived from an EMBL/GenBank/DDBJ whole genome shotgun (WGS) entry which is preliminary data.</text>
</comment>
<evidence type="ECO:0008006" key="4">
    <source>
        <dbReference type="Google" id="ProtNLM"/>
    </source>
</evidence>
<proteinExistence type="predicted"/>
<gene>
    <name evidence="2" type="ORF">KFE25_012963</name>
</gene>
<dbReference type="EMBL" id="JAGTXO010000048">
    <property type="protein sequence ID" value="KAG8458765.1"/>
    <property type="molecule type" value="Genomic_DNA"/>
</dbReference>
<dbReference type="OrthoDB" id="421671at2759"/>
<organism evidence="2 3">
    <name type="scientific">Diacronema lutheri</name>
    <name type="common">Unicellular marine alga</name>
    <name type="synonym">Monochrysis lutheri</name>
    <dbReference type="NCBI Taxonomy" id="2081491"/>
    <lineage>
        <taxon>Eukaryota</taxon>
        <taxon>Haptista</taxon>
        <taxon>Haptophyta</taxon>
        <taxon>Pavlovophyceae</taxon>
        <taxon>Pavlovales</taxon>
        <taxon>Pavlovaceae</taxon>
        <taxon>Diacronema</taxon>
    </lineage>
</organism>
<feature type="signal peptide" evidence="1">
    <location>
        <begin position="1"/>
        <end position="19"/>
    </location>
</feature>
<dbReference type="PANTHER" id="PTHR33835">
    <property type="entry name" value="YALI0C07656P"/>
    <property type="match status" value="1"/>
</dbReference>
<name>A0A8J6C663_DIALT</name>
<evidence type="ECO:0000313" key="3">
    <source>
        <dbReference type="Proteomes" id="UP000751190"/>
    </source>
</evidence>
<feature type="chain" id="PRO_5035226707" description="Metallo-beta-lactamase domain-containing protein" evidence="1">
    <location>
        <begin position="20"/>
        <end position="193"/>
    </location>
</feature>
<dbReference type="Proteomes" id="UP000751190">
    <property type="component" value="Unassembled WGS sequence"/>
</dbReference>
<keyword evidence="1" id="KW-0732">Signal</keyword>
<reference evidence="2" key="1">
    <citation type="submission" date="2021-05" db="EMBL/GenBank/DDBJ databases">
        <title>The genome of the haptophyte Pavlova lutheri (Diacronema luteri, Pavlovales) - a model for lipid biosynthesis in eukaryotic algae.</title>
        <authorList>
            <person name="Hulatt C.J."/>
            <person name="Posewitz M.C."/>
        </authorList>
    </citation>
    <scope>NUCLEOTIDE SEQUENCE</scope>
    <source>
        <strain evidence="2">NIVA-4/92</strain>
    </source>
</reference>
<evidence type="ECO:0000313" key="2">
    <source>
        <dbReference type="EMBL" id="KAG8458765.1"/>
    </source>
</evidence>
<keyword evidence="3" id="KW-1185">Reference proteome</keyword>
<dbReference type="Pfam" id="PF14234">
    <property type="entry name" value="DUF4336"/>
    <property type="match status" value="1"/>
</dbReference>
<dbReference type="AlphaFoldDB" id="A0A8J6C663"/>
<dbReference type="InterPro" id="IPR025638">
    <property type="entry name" value="DUF4336"/>
</dbReference>
<accession>A0A8J6C663</accession>
<protein>
    <recommendedName>
        <fullName evidence="4">Metallo-beta-lactamase domain-containing protein</fullName>
    </recommendedName>
</protein>